<evidence type="ECO:0008006" key="4">
    <source>
        <dbReference type="Google" id="ProtNLM"/>
    </source>
</evidence>
<keyword evidence="1" id="KW-0812">Transmembrane</keyword>
<protein>
    <recommendedName>
        <fullName evidence="4">Nitrite reductase</fullName>
    </recommendedName>
</protein>
<comment type="caution">
    <text evidence="2">The sequence shown here is derived from an EMBL/GenBank/DDBJ whole genome shotgun (WGS) entry which is preliminary data.</text>
</comment>
<proteinExistence type="predicted"/>
<dbReference type="AlphaFoldDB" id="A0AAW8R207"/>
<name>A0AAW8R207_9ALTE</name>
<accession>A0AAW8R207</accession>
<dbReference type="Proteomes" id="UP001249020">
    <property type="component" value="Unassembled WGS sequence"/>
</dbReference>
<reference evidence="2 3" key="1">
    <citation type="submission" date="2023-09" db="EMBL/GenBank/DDBJ databases">
        <authorList>
            <person name="Rey-Velasco X."/>
        </authorList>
    </citation>
    <scope>NUCLEOTIDE SEQUENCE [LARGE SCALE GENOMIC DNA]</scope>
    <source>
        <strain evidence="2 3">W409</strain>
    </source>
</reference>
<feature type="transmembrane region" description="Helical" evidence="1">
    <location>
        <begin position="6"/>
        <end position="24"/>
    </location>
</feature>
<keyword evidence="3" id="KW-1185">Reference proteome</keyword>
<dbReference type="EMBL" id="JAVRIE010000003">
    <property type="protein sequence ID" value="MDT0582754.1"/>
    <property type="molecule type" value="Genomic_DNA"/>
</dbReference>
<organism evidence="2 3">
    <name type="scientific">Brumicola blandensis</name>
    <dbReference type="NCBI Taxonomy" id="3075611"/>
    <lineage>
        <taxon>Bacteria</taxon>
        <taxon>Pseudomonadati</taxon>
        <taxon>Pseudomonadota</taxon>
        <taxon>Gammaproteobacteria</taxon>
        <taxon>Alteromonadales</taxon>
        <taxon>Alteromonadaceae</taxon>
        <taxon>Brumicola</taxon>
    </lineage>
</organism>
<gene>
    <name evidence="2" type="ORF">RM544_09380</name>
</gene>
<sequence>MNLTAIIIVAICVGGITSIISTLSDRKKKEASALSKKEKNELLSQIEVMSERIATLERIVTDEKYSLNKEFENLRKDPAA</sequence>
<evidence type="ECO:0000256" key="1">
    <source>
        <dbReference type="SAM" id="Phobius"/>
    </source>
</evidence>
<dbReference type="RefSeq" id="WP_311361532.1">
    <property type="nucleotide sequence ID" value="NZ_JAVRIE010000003.1"/>
</dbReference>
<keyword evidence="1" id="KW-0472">Membrane</keyword>
<evidence type="ECO:0000313" key="2">
    <source>
        <dbReference type="EMBL" id="MDT0582754.1"/>
    </source>
</evidence>
<evidence type="ECO:0000313" key="3">
    <source>
        <dbReference type="Proteomes" id="UP001249020"/>
    </source>
</evidence>
<keyword evidence="1" id="KW-1133">Transmembrane helix</keyword>